<keyword evidence="2" id="KW-1185">Reference proteome</keyword>
<dbReference type="EMBL" id="BTGU01000102">
    <property type="protein sequence ID" value="GMN60822.1"/>
    <property type="molecule type" value="Genomic_DNA"/>
</dbReference>
<sequence>MDCSSSTIKIEWQFFIISNIEKCTWEAASIATRLLNHLHPPHSPKSDMYLKACKAIPDIMCHLGVNNESSTSRQEA</sequence>
<dbReference type="Proteomes" id="UP001187192">
    <property type="component" value="Unassembled WGS sequence"/>
</dbReference>
<name>A0AA88DSA2_FICCA</name>
<proteinExistence type="predicted"/>
<protein>
    <submittedName>
        <fullName evidence="1">Uncharacterized protein</fullName>
    </submittedName>
</protein>
<dbReference type="AlphaFoldDB" id="A0AA88DSA2"/>
<organism evidence="1 2">
    <name type="scientific">Ficus carica</name>
    <name type="common">Common fig</name>
    <dbReference type="NCBI Taxonomy" id="3494"/>
    <lineage>
        <taxon>Eukaryota</taxon>
        <taxon>Viridiplantae</taxon>
        <taxon>Streptophyta</taxon>
        <taxon>Embryophyta</taxon>
        <taxon>Tracheophyta</taxon>
        <taxon>Spermatophyta</taxon>
        <taxon>Magnoliopsida</taxon>
        <taxon>eudicotyledons</taxon>
        <taxon>Gunneridae</taxon>
        <taxon>Pentapetalae</taxon>
        <taxon>rosids</taxon>
        <taxon>fabids</taxon>
        <taxon>Rosales</taxon>
        <taxon>Moraceae</taxon>
        <taxon>Ficeae</taxon>
        <taxon>Ficus</taxon>
    </lineage>
</organism>
<evidence type="ECO:0000313" key="2">
    <source>
        <dbReference type="Proteomes" id="UP001187192"/>
    </source>
</evidence>
<gene>
    <name evidence="1" type="ORF">TIFTF001_029927</name>
</gene>
<evidence type="ECO:0000313" key="1">
    <source>
        <dbReference type="EMBL" id="GMN60822.1"/>
    </source>
</evidence>
<accession>A0AA88DSA2</accession>
<reference evidence="1" key="1">
    <citation type="submission" date="2023-07" db="EMBL/GenBank/DDBJ databases">
        <title>draft genome sequence of fig (Ficus carica).</title>
        <authorList>
            <person name="Takahashi T."/>
            <person name="Nishimura K."/>
        </authorList>
    </citation>
    <scope>NUCLEOTIDE SEQUENCE</scope>
</reference>
<comment type="caution">
    <text evidence="1">The sequence shown here is derived from an EMBL/GenBank/DDBJ whole genome shotgun (WGS) entry which is preliminary data.</text>
</comment>